<organism evidence="1 2">
    <name type="scientific">Clavelina lepadiformis</name>
    <name type="common">Light-bulb sea squirt</name>
    <name type="synonym">Ascidia lepadiformis</name>
    <dbReference type="NCBI Taxonomy" id="159417"/>
    <lineage>
        <taxon>Eukaryota</taxon>
        <taxon>Metazoa</taxon>
        <taxon>Chordata</taxon>
        <taxon>Tunicata</taxon>
        <taxon>Ascidiacea</taxon>
        <taxon>Aplousobranchia</taxon>
        <taxon>Clavelinidae</taxon>
        <taxon>Clavelina</taxon>
    </lineage>
</organism>
<reference evidence="1 2" key="1">
    <citation type="submission" date="2024-02" db="EMBL/GenBank/DDBJ databases">
        <authorList>
            <person name="Daric V."/>
            <person name="Darras S."/>
        </authorList>
    </citation>
    <scope>NUCLEOTIDE SEQUENCE [LARGE SCALE GENOMIC DNA]</scope>
</reference>
<keyword evidence="2" id="KW-1185">Reference proteome</keyword>
<evidence type="ECO:0000313" key="2">
    <source>
        <dbReference type="Proteomes" id="UP001642483"/>
    </source>
</evidence>
<name>A0ABP0GLC2_CLALP</name>
<sequence>MSLFTETTSTCLQGTMYNGTVFNMTEVSCDLGNGYQCETKIVRNGFDEDSYVYKVDRMCKEIEPCQNSLKNNAEQCDSELVDFNGLRLCYYCCDDRSNCNDFEDFP</sequence>
<proteinExistence type="predicted"/>
<comment type="caution">
    <text evidence="1">The sequence shown here is derived from an EMBL/GenBank/DDBJ whole genome shotgun (WGS) entry which is preliminary data.</text>
</comment>
<gene>
    <name evidence="1" type="ORF">CVLEPA_LOCUS25803</name>
</gene>
<dbReference type="EMBL" id="CAWYQH010000130">
    <property type="protein sequence ID" value="CAK8692544.1"/>
    <property type="molecule type" value="Genomic_DNA"/>
</dbReference>
<accession>A0ABP0GLC2</accession>
<protein>
    <submittedName>
        <fullName evidence="1">Uncharacterized protein</fullName>
    </submittedName>
</protein>
<evidence type="ECO:0000313" key="1">
    <source>
        <dbReference type="EMBL" id="CAK8692544.1"/>
    </source>
</evidence>
<dbReference type="Proteomes" id="UP001642483">
    <property type="component" value="Unassembled WGS sequence"/>
</dbReference>